<evidence type="ECO:0000259" key="2">
    <source>
        <dbReference type="Pfam" id="PF13338"/>
    </source>
</evidence>
<dbReference type="Gene3D" id="3.40.960.10">
    <property type="entry name" value="VSR Endonuclease"/>
    <property type="match status" value="1"/>
</dbReference>
<dbReference type="SUPFAM" id="SSF52980">
    <property type="entry name" value="Restriction endonuclease-like"/>
    <property type="match status" value="1"/>
</dbReference>
<evidence type="ECO:0000313" key="4">
    <source>
        <dbReference type="Proteomes" id="UP001595960"/>
    </source>
</evidence>
<dbReference type="Proteomes" id="UP001595960">
    <property type="component" value="Unassembled WGS sequence"/>
</dbReference>
<feature type="domain" description="AbiEi antitoxin N-terminal" evidence="2">
    <location>
        <begin position="17"/>
        <end position="53"/>
    </location>
</feature>
<sequence length="290" mass="32048">MWHPMQVAAICETLGAVARRRELAQHGVDGRAVRRAVASGAIVRIRSGVYALPGLPAPTRTALRHGGVLACVSVARQRGLWVLPIDGLVHVALAPHGHAHPHADCTCVQHWNELGPSRTEVTLVDALLQMRGCVGEDAFFAALESALHQRILTPLGRAELRDRITESARWLVELARSDAESGLESLLRLRLHRLGLELHAQVQVPGVGRVDFVIGDRLILEVDGRDGHDDEPSRHKDRVRDAVAAAHGFDTIRFDYDLVVHEWHLVEQAILAKVARDLHLEPWSERLRSA</sequence>
<reference evidence="4" key="1">
    <citation type="journal article" date="2019" name="Int. J. Syst. Evol. Microbiol.">
        <title>The Global Catalogue of Microorganisms (GCM) 10K type strain sequencing project: providing services to taxonomists for standard genome sequencing and annotation.</title>
        <authorList>
            <consortium name="The Broad Institute Genomics Platform"/>
            <consortium name="The Broad Institute Genome Sequencing Center for Infectious Disease"/>
            <person name="Wu L."/>
            <person name="Ma J."/>
        </authorList>
    </citation>
    <scope>NUCLEOTIDE SEQUENCE [LARGE SCALE GENOMIC DNA]</scope>
    <source>
        <strain evidence="4">CGMCC 1.12192</strain>
    </source>
</reference>
<proteinExistence type="predicted"/>
<feature type="domain" description="DUF559" evidence="1">
    <location>
        <begin position="178"/>
        <end position="274"/>
    </location>
</feature>
<dbReference type="EMBL" id="JBHSJC010000001">
    <property type="protein sequence ID" value="MFC4829779.1"/>
    <property type="molecule type" value="Genomic_DNA"/>
</dbReference>
<evidence type="ECO:0000313" key="3">
    <source>
        <dbReference type="EMBL" id="MFC4829779.1"/>
    </source>
</evidence>
<gene>
    <name evidence="3" type="ORF">ACFPER_13310</name>
</gene>
<dbReference type="InterPro" id="IPR011335">
    <property type="entry name" value="Restrct_endonuc-II-like"/>
</dbReference>
<dbReference type="RefSeq" id="WP_204393750.1">
    <property type="nucleotide sequence ID" value="NZ_JAFBBW010000001.1"/>
</dbReference>
<name>A0ABV9R871_9MICO</name>
<organism evidence="3 4">
    <name type="scientific">Agromyces aurantiacus</name>
    <dbReference type="NCBI Taxonomy" id="165814"/>
    <lineage>
        <taxon>Bacteria</taxon>
        <taxon>Bacillati</taxon>
        <taxon>Actinomycetota</taxon>
        <taxon>Actinomycetes</taxon>
        <taxon>Micrococcales</taxon>
        <taxon>Microbacteriaceae</taxon>
        <taxon>Agromyces</taxon>
    </lineage>
</organism>
<dbReference type="Pfam" id="PF13338">
    <property type="entry name" value="AbiEi_4"/>
    <property type="match status" value="1"/>
</dbReference>
<keyword evidence="4" id="KW-1185">Reference proteome</keyword>
<accession>A0ABV9R871</accession>
<dbReference type="InterPro" id="IPR025159">
    <property type="entry name" value="AbiEi_N"/>
</dbReference>
<dbReference type="Pfam" id="PF04480">
    <property type="entry name" value="DUF559"/>
    <property type="match status" value="1"/>
</dbReference>
<dbReference type="InterPro" id="IPR007569">
    <property type="entry name" value="DUF559"/>
</dbReference>
<evidence type="ECO:0000259" key="1">
    <source>
        <dbReference type="Pfam" id="PF04480"/>
    </source>
</evidence>
<protein>
    <submittedName>
        <fullName evidence="3">Type IV toxin-antitoxin system AbiEi family antitoxin domain-containing protein</fullName>
    </submittedName>
</protein>
<comment type="caution">
    <text evidence="3">The sequence shown here is derived from an EMBL/GenBank/DDBJ whole genome shotgun (WGS) entry which is preliminary data.</text>
</comment>